<comment type="caution">
    <text evidence="6">The sequence shown here is derived from an EMBL/GenBank/DDBJ whole genome shotgun (WGS) entry which is preliminary data.</text>
</comment>
<evidence type="ECO:0008006" key="8">
    <source>
        <dbReference type="Google" id="ProtNLM"/>
    </source>
</evidence>
<evidence type="ECO:0000259" key="4">
    <source>
        <dbReference type="Pfam" id="PF07804"/>
    </source>
</evidence>
<reference evidence="6 7" key="1">
    <citation type="journal article" date="2012" name="J. Bacteriol.">
        <title>Genome Sequence of n-Alkane-Degrading Hydrocarboniphaga effusa Strain AP103T (ATCC BAA-332T).</title>
        <authorList>
            <person name="Chang H.K."/>
            <person name="Zylstra G.J."/>
            <person name="Chae J.C."/>
        </authorList>
    </citation>
    <scope>NUCLEOTIDE SEQUENCE [LARGE SCALE GENOMIC DNA]</scope>
    <source>
        <strain evidence="6 7">AP103</strain>
    </source>
</reference>
<dbReference type="OrthoDB" id="9805913at2"/>
<evidence type="ECO:0000256" key="2">
    <source>
        <dbReference type="ARBA" id="ARBA00022679"/>
    </source>
</evidence>
<dbReference type="Proteomes" id="UP000003704">
    <property type="component" value="Unassembled WGS sequence"/>
</dbReference>
<evidence type="ECO:0000256" key="1">
    <source>
        <dbReference type="ARBA" id="ARBA00010164"/>
    </source>
</evidence>
<feature type="domain" description="HipA N-terminal subdomain 1" evidence="5">
    <location>
        <begin position="20"/>
        <end position="112"/>
    </location>
</feature>
<dbReference type="InterPro" id="IPR012893">
    <property type="entry name" value="HipA-like_C"/>
</dbReference>
<protein>
    <recommendedName>
        <fullName evidence="8">Phosphatidylinositol kinase</fullName>
    </recommendedName>
</protein>
<dbReference type="GO" id="GO:0004674">
    <property type="term" value="F:protein serine/threonine kinase activity"/>
    <property type="evidence" value="ECO:0007669"/>
    <property type="project" value="TreeGrafter"/>
</dbReference>
<dbReference type="PANTHER" id="PTHR37419:SF8">
    <property type="entry name" value="TOXIN YJJJ"/>
    <property type="match status" value="1"/>
</dbReference>
<keyword evidence="3" id="KW-0418">Kinase</keyword>
<comment type="similarity">
    <text evidence="1">Belongs to the HipA Ser/Thr kinase family.</text>
</comment>
<dbReference type="Pfam" id="PF07804">
    <property type="entry name" value="HipA_C"/>
    <property type="match status" value="1"/>
</dbReference>
<dbReference type="GO" id="GO:0005829">
    <property type="term" value="C:cytosol"/>
    <property type="evidence" value="ECO:0007669"/>
    <property type="project" value="TreeGrafter"/>
</dbReference>
<evidence type="ECO:0000259" key="5">
    <source>
        <dbReference type="Pfam" id="PF13657"/>
    </source>
</evidence>
<organism evidence="6 7">
    <name type="scientific">Hydrocarboniphaga effusa AP103</name>
    <dbReference type="NCBI Taxonomy" id="1172194"/>
    <lineage>
        <taxon>Bacteria</taxon>
        <taxon>Pseudomonadati</taxon>
        <taxon>Pseudomonadota</taxon>
        <taxon>Gammaproteobacteria</taxon>
        <taxon>Nevskiales</taxon>
        <taxon>Nevskiaceae</taxon>
        <taxon>Hydrocarboniphaga</taxon>
    </lineage>
</organism>
<dbReference type="STRING" id="1172194.WQQ_43910"/>
<dbReference type="InterPro" id="IPR052028">
    <property type="entry name" value="HipA_Ser/Thr_kinase"/>
</dbReference>
<keyword evidence="7" id="KW-1185">Reference proteome</keyword>
<evidence type="ECO:0000313" key="7">
    <source>
        <dbReference type="Proteomes" id="UP000003704"/>
    </source>
</evidence>
<gene>
    <name evidence="6" type="ORF">WQQ_43910</name>
</gene>
<feature type="domain" description="HipA-like C-terminal" evidence="4">
    <location>
        <begin position="157"/>
        <end position="374"/>
    </location>
</feature>
<dbReference type="AlphaFoldDB" id="I8HX84"/>
<dbReference type="PANTHER" id="PTHR37419">
    <property type="entry name" value="SERINE/THREONINE-PROTEIN KINASE TOXIN HIPA"/>
    <property type="match status" value="1"/>
</dbReference>
<dbReference type="InterPro" id="IPR017508">
    <property type="entry name" value="HipA_N1"/>
</dbReference>
<sequence length="406" mass="45355">MTSELYVWIWLPGAREPVVCGRLWSEQDNLRFVYGRSYRARTDAIPLAPELMPLGDRIYTARRAGQLPGPIADAAPDAWGRRVIEYRDNTSELAEIEYLAKSHGDRIGALHFQASPTRYRPSDTAPATLEELLRAADTLERQQPLPPELAAALEHGTSIGGARPKATLTDGERFLIAKFSSTTDRWSVVRSEWACMRLARRCGIRTAETSLANVAGKDTLLVERFDRAVGADGHLRRRLMLSALSLLDLDDTEARLASYPQLAELLRQRAEDGRRDAEELFRRMVFNILVGNIDDHAKNHATFWDGRWLRLTPAYDLSPMPRVGQETAQAMEIGAFGRSATIANALSQSGRFGLTAERAVAIVDEVESNIAQHWRAEFQACDVPDIEIGRLDQTAILAPAARRREN</sequence>
<keyword evidence="2" id="KW-0808">Transferase</keyword>
<dbReference type="EMBL" id="AKGD01000004">
    <property type="protein sequence ID" value="EIT67956.1"/>
    <property type="molecule type" value="Genomic_DNA"/>
</dbReference>
<evidence type="ECO:0000256" key="3">
    <source>
        <dbReference type="ARBA" id="ARBA00022777"/>
    </source>
</evidence>
<dbReference type="RefSeq" id="WP_007187326.1">
    <property type="nucleotide sequence ID" value="NZ_AKGD01000004.1"/>
</dbReference>
<accession>I8HX84</accession>
<dbReference type="Pfam" id="PF13657">
    <property type="entry name" value="Couple_hipA"/>
    <property type="match status" value="1"/>
</dbReference>
<proteinExistence type="inferred from homology"/>
<name>I8HX84_9GAMM</name>
<evidence type="ECO:0000313" key="6">
    <source>
        <dbReference type="EMBL" id="EIT67956.1"/>
    </source>
</evidence>